<dbReference type="PRINTS" id="PR00175">
    <property type="entry name" value="NAALASMPORT"/>
</dbReference>
<evidence type="ECO:0000256" key="5">
    <source>
        <dbReference type="ARBA" id="ARBA00022692"/>
    </source>
</evidence>
<evidence type="ECO:0000256" key="2">
    <source>
        <dbReference type="ARBA" id="ARBA00009261"/>
    </source>
</evidence>
<keyword evidence="4 8" id="KW-1003">Cell membrane</keyword>
<keyword evidence="7 8" id="KW-0472">Membrane</keyword>
<feature type="transmembrane region" description="Helical" evidence="8">
    <location>
        <begin position="391"/>
        <end position="409"/>
    </location>
</feature>
<evidence type="ECO:0000313" key="9">
    <source>
        <dbReference type="EMBL" id="GAA0740604.1"/>
    </source>
</evidence>
<dbReference type="EMBL" id="BAAACG010000009">
    <property type="protein sequence ID" value="GAA0740604.1"/>
    <property type="molecule type" value="Genomic_DNA"/>
</dbReference>
<dbReference type="PANTHER" id="PTHR30330:SF1">
    <property type="entry name" value="AMINO-ACID CARRIER PROTEIN ALST"/>
    <property type="match status" value="1"/>
</dbReference>
<feature type="transmembrane region" description="Helical" evidence="8">
    <location>
        <begin position="214"/>
        <end position="232"/>
    </location>
</feature>
<feature type="transmembrane region" description="Helical" evidence="8">
    <location>
        <begin position="149"/>
        <end position="169"/>
    </location>
</feature>
<dbReference type="PANTHER" id="PTHR30330">
    <property type="entry name" value="AGSS FAMILY TRANSPORTER, SODIUM-ALANINE"/>
    <property type="match status" value="1"/>
</dbReference>
<evidence type="ECO:0000256" key="3">
    <source>
        <dbReference type="ARBA" id="ARBA00022448"/>
    </source>
</evidence>
<feature type="transmembrane region" description="Helical" evidence="8">
    <location>
        <begin position="303"/>
        <end position="322"/>
    </location>
</feature>
<evidence type="ECO:0000256" key="7">
    <source>
        <dbReference type="ARBA" id="ARBA00023136"/>
    </source>
</evidence>
<dbReference type="Proteomes" id="UP001501510">
    <property type="component" value="Unassembled WGS sequence"/>
</dbReference>
<feature type="transmembrane region" description="Helical" evidence="8">
    <location>
        <begin position="181"/>
        <end position="202"/>
    </location>
</feature>
<dbReference type="Gene3D" id="1.20.1740.10">
    <property type="entry name" value="Amino acid/polyamine transporter I"/>
    <property type="match status" value="1"/>
</dbReference>
<dbReference type="Pfam" id="PF01235">
    <property type="entry name" value="Na_Ala_symp"/>
    <property type="match status" value="1"/>
</dbReference>
<feature type="transmembrane region" description="Helical" evidence="8">
    <location>
        <begin position="351"/>
        <end position="371"/>
    </location>
</feature>
<keyword evidence="6 8" id="KW-1133">Transmembrane helix</keyword>
<proteinExistence type="inferred from homology"/>
<comment type="subcellular location">
    <subcellularLocation>
        <location evidence="1 8">Cell membrane</location>
        <topology evidence="1 8">Multi-pass membrane protein</topology>
    </subcellularLocation>
</comment>
<dbReference type="RefSeq" id="WP_343761444.1">
    <property type="nucleotide sequence ID" value="NZ_BAAACG010000009.1"/>
</dbReference>
<comment type="similarity">
    <text evidence="2 8">Belongs to the alanine or glycine:cation symporter (AGCS) (TC 2.A.25) family.</text>
</comment>
<feature type="transmembrane region" description="Helical" evidence="8">
    <location>
        <begin position="415"/>
        <end position="438"/>
    </location>
</feature>
<keyword evidence="5 8" id="KW-0812">Transmembrane</keyword>
<evidence type="ECO:0000256" key="1">
    <source>
        <dbReference type="ARBA" id="ARBA00004651"/>
    </source>
</evidence>
<reference evidence="9 10" key="1">
    <citation type="journal article" date="2019" name="Int. J. Syst. Evol. Microbiol.">
        <title>The Global Catalogue of Microorganisms (GCM) 10K type strain sequencing project: providing services to taxonomists for standard genome sequencing and annotation.</title>
        <authorList>
            <consortium name="The Broad Institute Genomics Platform"/>
            <consortium name="The Broad Institute Genome Sequencing Center for Infectious Disease"/>
            <person name="Wu L."/>
            <person name="Ma J."/>
        </authorList>
    </citation>
    <scope>NUCLEOTIDE SEQUENCE [LARGE SCALE GENOMIC DNA]</scope>
    <source>
        <strain evidence="9 10">JCM 1407</strain>
    </source>
</reference>
<dbReference type="NCBIfam" id="TIGR00835">
    <property type="entry name" value="agcS"/>
    <property type="match status" value="1"/>
</dbReference>
<feature type="transmembrane region" description="Helical" evidence="8">
    <location>
        <begin position="15"/>
        <end position="33"/>
    </location>
</feature>
<dbReference type="PROSITE" id="PS00873">
    <property type="entry name" value="NA_ALANINE_SYMP"/>
    <property type="match status" value="1"/>
</dbReference>
<evidence type="ECO:0000256" key="6">
    <source>
        <dbReference type="ARBA" id="ARBA00022989"/>
    </source>
</evidence>
<gene>
    <name evidence="9" type="ORF">GCM10008906_20840</name>
</gene>
<keyword evidence="3 8" id="KW-0813">Transport</keyword>
<dbReference type="InterPro" id="IPR001463">
    <property type="entry name" value="Na/Ala_symport"/>
</dbReference>
<keyword evidence="10" id="KW-1185">Reference proteome</keyword>
<evidence type="ECO:0000256" key="8">
    <source>
        <dbReference type="RuleBase" id="RU363064"/>
    </source>
</evidence>
<accession>A0ABN1JIK2</accession>
<name>A0ABN1JIK2_9CLOT</name>
<protein>
    <submittedName>
        <fullName evidence="9">Alanine/glycine:cation symporter family protein</fullName>
    </submittedName>
</protein>
<comment type="caution">
    <text evidence="9">The sequence shown here is derived from an EMBL/GenBank/DDBJ whole genome shotgun (WGS) entry which is preliminary data.</text>
</comment>
<evidence type="ECO:0000313" key="10">
    <source>
        <dbReference type="Proteomes" id="UP001501510"/>
    </source>
</evidence>
<organism evidence="9 10">
    <name type="scientific">Clostridium oceanicum</name>
    <dbReference type="NCBI Taxonomy" id="1543"/>
    <lineage>
        <taxon>Bacteria</taxon>
        <taxon>Bacillati</taxon>
        <taxon>Bacillota</taxon>
        <taxon>Clostridia</taxon>
        <taxon>Eubacteriales</taxon>
        <taxon>Clostridiaceae</taxon>
        <taxon>Clostridium</taxon>
    </lineage>
</organism>
<evidence type="ECO:0000256" key="4">
    <source>
        <dbReference type="ARBA" id="ARBA00022475"/>
    </source>
</evidence>
<sequence length="479" mass="52023">MNIIEKIISVSNDILWSYVLIAVLLVLGLYFSIKSRFVQIRFFKEMFRLLGEGASKSVTGKSEKKGVSSFQAFCMSTASRVGTGNLAGVAIAIASGGPGAVFWMWLIALMGGASSFVESTLAQIYKVKDKHGFRGGPAYYMEKALNKKWMGVLFSILITISFGLIFNSVQANTISLAFEEAFGIQTLTMGILLAVFTSIIIFGGVKRIAKVAELIVPVMAVAYIIIALFVMFKNITLLPKMFSLIFKSAFGIKQFAGGGLGYVVLTGVKRGLFSNEAGMGSAPNAAATANVTHPAKQGLIQTLGVFTDTLLICTATSFIVLLSGNYTNKGLTGIQLTQSALSSQVGSWGNIFIAVCILLFAFSSIIGNYYYGETNIEFLNGSKTWLTLYRFSVIGMVIFGCTAKIQVVWDLADLFMGLMALINLAAISQLSKIAFAALKDYHKQKKQGIEPVFYVSNLEGVELKNIECWPEYEEDEKLA</sequence>
<keyword evidence="8" id="KW-0769">Symport</keyword>